<keyword evidence="4" id="KW-0147">Chitin-binding</keyword>
<feature type="region of interest" description="Disordered" evidence="12">
    <location>
        <begin position="400"/>
        <end position="458"/>
    </location>
</feature>
<dbReference type="Gene3D" id="3.10.50.10">
    <property type="match status" value="1"/>
</dbReference>
<evidence type="ECO:0000256" key="12">
    <source>
        <dbReference type="SAM" id="MobiDB-lite"/>
    </source>
</evidence>
<organism evidence="15 16">
    <name type="scientific">Cephus cinctus</name>
    <name type="common">Wheat stem sawfly</name>
    <dbReference type="NCBI Taxonomy" id="211228"/>
    <lineage>
        <taxon>Eukaryota</taxon>
        <taxon>Metazoa</taxon>
        <taxon>Ecdysozoa</taxon>
        <taxon>Arthropoda</taxon>
        <taxon>Hexapoda</taxon>
        <taxon>Insecta</taxon>
        <taxon>Pterygota</taxon>
        <taxon>Neoptera</taxon>
        <taxon>Endopterygota</taxon>
        <taxon>Hymenoptera</taxon>
        <taxon>Cephoidea</taxon>
        <taxon>Cephidae</taxon>
        <taxon>Cephus</taxon>
    </lineage>
</organism>
<dbReference type="InterPro" id="IPR017853">
    <property type="entry name" value="GH"/>
</dbReference>
<keyword evidence="11" id="KW-0624">Polysaccharide degradation</keyword>
<dbReference type="GO" id="GO:0008061">
    <property type="term" value="F:chitin binding"/>
    <property type="evidence" value="ECO:0007669"/>
    <property type="project" value="UniProtKB-KW"/>
</dbReference>
<evidence type="ECO:0000313" key="15">
    <source>
        <dbReference type="Proteomes" id="UP000694920"/>
    </source>
</evidence>
<dbReference type="Pfam" id="PF00704">
    <property type="entry name" value="Glyco_hydro_18"/>
    <property type="match status" value="1"/>
</dbReference>
<dbReference type="CDD" id="cd02872">
    <property type="entry name" value="GH18_chitolectin_chitotriosidase"/>
    <property type="match status" value="1"/>
</dbReference>
<keyword evidence="10" id="KW-0326">Glycosidase</keyword>
<dbReference type="GO" id="GO:0008843">
    <property type="term" value="F:endochitinase activity"/>
    <property type="evidence" value="ECO:0007669"/>
    <property type="project" value="UniProtKB-EC"/>
</dbReference>
<comment type="similarity">
    <text evidence="2">Belongs to the glycosyl hydrolase 18 family. Chitinase class II subfamily.</text>
</comment>
<reference evidence="16" key="1">
    <citation type="submission" date="2025-08" db="UniProtKB">
        <authorList>
            <consortium name="RefSeq"/>
        </authorList>
    </citation>
    <scope>IDENTIFICATION</scope>
</reference>
<dbReference type="AlphaFoldDB" id="A0AAJ7BG02"/>
<dbReference type="PROSITE" id="PS51910">
    <property type="entry name" value="GH18_2"/>
    <property type="match status" value="1"/>
</dbReference>
<proteinExistence type="inferred from homology"/>
<keyword evidence="8" id="KW-1015">Disulfide bond</keyword>
<evidence type="ECO:0000259" key="14">
    <source>
        <dbReference type="PROSITE" id="PS51910"/>
    </source>
</evidence>
<evidence type="ECO:0000256" key="11">
    <source>
        <dbReference type="ARBA" id="ARBA00023326"/>
    </source>
</evidence>
<dbReference type="GO" id="GO:0005576">
    <property type="term" value="C:extracellular region"/>
    <property type="evidence" value="ECO:0007669"/>
    <property type="project" value="TreeGrafter"/>
</dbReference>
<evidence type="ECO:0000256" key="9">
    <source>
        <dbReference type="ARBA" id="ARBA00023277"/>
    </source>
</evidence>
<evidence type="ECO:0000256" key="6">
    <source>
        <dbReference type="ARBA" id="ARBA00022801"/>
    </source>
</evidence>
<keyword evidence="6" id="KW-0378">Hydrolase</keyword>
<dbReference type="SMART" id="SM00636">
    <property type="entry name" value="Glyco_18"/>
    <property type="match status" value="1"/>
</dbReference>
<evidence type="ECO:0000256" key="13">
    <source>
        <dbReference type="SAM" id="SignalP"/>
    </source>
</evidence>
<evidence type="ECO:0000313" key="16">
    <source>
        <dbReference type="RefSeq" id="XP_015584800.1"/>
    </source>
</evidence>
<evidence type="ECO:0000256" key="10">
    <source>
        <dbReference type="ARBA" id="ARBA00023295"/>
    </source>
</evidence>
<evidence type="ECO:0000256" key="5">
    <source>
        <dbReference type="ARBA" id="ARBA00022729"/>
    </source>
</evidence>
<dbReference type="RefSeq" id="XP_015584800.1">
    <property type="nucleotide sequence ID" value="XM_015729314.2"/>
</dbReference>
<dbReference type="InterPro" id="IPR011583">
    <property type="entry name" value="Chitinase_II/V-like_cat"/>
</dbReference>
<dbReference type="GO" id="GO:0006032">
    <property type="term" value="P:chitin catabolic process"/>
    <property type="evidence" value="ECO:0007669"/>
    <property type="project" value="UniProtKB-KW"/>
</dbReference>
<feature type="chain" id="PRO_5042566642" description="chitinase" evidence="13">
    <location>
        <begin position="20"/>
        <end position="458"/>
    </location>
</feature>
<dbReference type="FunFam" id="3.10.50.10:FF:000004">
    <property type="entry name" value="Chitinase 5"/>
    <property type="match status" value="1"/>
</dbReference>
<comment type="catalytic activity">
    <reaction evidence="1">
        <text>Random endo-hydrolysis of N-acetyl-beta-D-glucosaminide (1-&gt;4)-beta-linkages in chitin and chitodextrins.</text>
        <dbReference type="EC" id="3.2.1.14"/>
    </reaction>
</comment>
<dbReference type="SUPFAM" id="SSF54556">
    <property type="entry name" value="Chitinase insertion domain"/>
    <property type="match status" value="1"/>
</dbReference>
<dbReference type="GO" id="GO:0000272">
    <property type="term" value="P:polysaccharide catabolic process"/>
    <property type="evidence" value="ECO:0007669"/>
    <property type="project" value="UniProtKB-KW"/>
</dbReference>
<evidence type="ECO:0000256" key="3">
    <source>
        <dbReference type="ARBA" id="ARBA00012729"/>
    </source>
</evidence>
<dbReference type="PANTHER" id="PTHR11177:SF360">
    <property type="entry name" value="CHITINASE 4-RELATED"/>
    <property type="match status" value="1"/>
</dbReference>
<dbReference type="PANTHER" id="PTHR11177">
    <property type="entry name" value="CHITINASE"/>
    <property type="match status" value="1"/>
</dbReference>
<dbReference type="KEGG" id="ccin:107262780"/>
<evidence type="ECO:0000256" key="1">
    <source>
        <dbReference type="ARBA" id="ARBA00000822"/>
    </source>
</evidence>
<evidence type="ECO:0000256" key="2">
    <source>
        <dbReference type="ARBA" id="ARBA00009121"/>
    </source>
</evidence>
<keyword evidence="7" id="KW-0146">Chitin degradation</keyword>
<feature type="domain" description="GH18" evidence="14">
    <location>
        <begin position="20"/>
        <end position="392"/>
    </location>
</feature>
<dbReference type="InterPro" id="IPR001223">
    <property type="entry name" value="Glyco_hydro18_cat"/>
</dbReference>
<keyword evidence="5 13" id="KW-0732">Signal</keyword>
<feature type="compositionally biased region" description="Acidic residues" evidence="12">
    <location>
        <begin position="403"/>
        <end position="458"/>
    </location>
</feature>
<name>A0AAJ7BG02_CEPCN</name>
<dbReference type="GeneID" id="107262780"/>
<dbReference type="Proteomes" id="UP000694920">
    <property type="component" value="Unplaced"/>
</dbReference>
<dbReference type="InterPro" id="IPR050314">
    <property type="entry name" value="Glycosyl_Hydrlase_18"/>
</dbReference>
<keyword evidence="15" id="KW-1185">Reference proteome</keyword>
<accession>A0AAJ7BG02</accession>
<sequence>MNLSVIICIMTTLLGPALGKVMMCYFGSWATNRPGKGNFQVSDIEPNLCTHYIYAFVGLTANGDIRVLDERNDLPTRGGKNNIGKFVALKKTKTAPKILVSMGGWNAASTNFTRVVNHANLRTAFAKNAVAFLKKHHFDGLEMDWEYPCQRGGVKADKKGFIALLKELKAAFVKEGLLLTAAVGATKHLATPSYNIPELANIVDYINVMTYDLTTASSSKVVGHHAPMVAASYQEHNATLLQNNIEASIKFWLKSGAPASKLVLGLPLYGRTFTLAHVTLTKPGSPSAGPGHAGRYTREAGYIGYNEFCEKQFDANWTRVWDKKQKVPYAYKGNQWIGYDNERSLAVKIHYAKKLGLAGIMFWSIETDDFRGNCGCGPYPLLKASRTALHSKKTLRGGILYNVEEDEEDDREEDDIEENDREEDDREEDDIEEDDREEDDTEEDDTEEDDREEDVQED</sequence>
<dbReference type="InterPro" id="IPR029070">
    <property type="entry name" value="Chitinase_insertion_sf"/>
</dbReference>
<evidence type="ECO:0000256" key="4">
    <source>
        <dbReference type="ARBA" id="ARBA00022669"/>
    </source>
</evidence>
<evidence type="ECO:0000256" key="8">
    <source>
        <dbReference type="ARBA" id="ARBA00023157"/>
    </source>
</evidence>
<dbReference type="SUPFAM" id="SSF51445">
    <property type="entry name" value="(Trans)glycosidases"/>
    <property type="match status" value="1"/>
</dbReference>
<feature type="signal peptide" evidence="13">
    <location>
        <begin position="1"/>
        <end position="19"/>
    </location>
</feature>
<evidence type="ECO:0000256" key="7">
    <source>
        <dbReference type="ARBA" id="ARBA00023024"/>
    </source>
</evidence>
<keyword evidence="9" id="KW-0119">Carbohydrate metabolism</keyword>
<protein>
    <recommendedName>
        <fullName evidence="3">chitinase</fullName>
        <ecNumber evidence="3">3.2.1.14</ecNumber>
    </recommendedName>
</protein>
<dbReference type="EC" id="3.2.1.14" evidence="3"/>
<dbReference type="Gene3D" id="3.20.20.80">
    <property type="entry name" value="Glycosidases"/>
    <property type="match status" value="1"/>
</dbReference>
<gene>
    <name evidence="16" type="primary">LOC107262780</name>
</gene>